<dbReference type="PANTHER" id="PTHR11098:SF1">
    <property type="entry name" value="NICOTINATE PHOSPHORIBOSYLTRANSFERASE"/>
    <property type="match status" value="1"/>
</dbReference>
<dbReference type="PANTHER" id="PTHR11098">
    <property type="entry name" value="NICOTINATE PHOSPHORIBOSYLTRANSFERASE"/>
    <property type="match status" value="1"/>
</dbReference>
<comment type="similarity">
    <text evidence="2 9">Belongs to the NAPRTase family.</text>
</comment>
<dbReference type="Proteomes" id="UP000239576">
    <property type="component" value="Unassembled WGS sequence"/>
</dbReference>
<evidence type="ECO:0000259" key="12">
    <source>
        <dbReference type="Pfam" id="PF17956"/>
    </source>
</evidence>
<dbReference type="SUPFAM" id="SSF51690">
    <property type="entry name" value="Nicotinate/Quinolinate PRTase C-terminal domain-like"/>
    <property type="match status" value="1"/>
</dbReference>
<dbReference type="GO" id="GO:0004516">
    <property type="term" value="F:nicotinate phosphoribosyltransferase activity"/>
    <property type="evidence" value="ECO:0007669"/>
    <property type="project" value="UniProtKB-UniRule"/>
</dbReference>
<dbReference type="AlphaFoldDB" id="A0A2T1EEQ2"/>
<dbReference type="InterPro" id="IPR040727">
    <property type="entry name" value="NAPRTase_N"/>
</dbReference>
<dbReference type="Pfam" id="PF17956">
    <property type="entry name" value="NAPRTase_C"/>
    <property type="match status" value="1"/>
</dbReference>
<feature type="domain" description="Nicotinate phosphoribosyltransferase C-terminal" evidence="12">
    <location>
        <begin position="349"/>
        <end position="458"/>
    </location>
</feature>
<dbReference type="Pfam" id="PF17767">
    <property type="entry name" value="NAPRTase_N"/>
    <property type="match status" value="1"/>
</dbReference>
<feature type="domain" description="Nicotinate phosphoribosyltransferase N-terminal" evidence="11">
    <location>
        <begin position="9"/>
        <end position="136"/>
    </location>
</feature>
<dbReference type="InterPro" id="IPR006405">
    <property type="entry name" value="Nic_PRibTrfase_pncB"/>
</dbReference>
<evidence type="ECO:0000256" key="3">
    <source>
        <dbReference type="ARBA" id="ARBA00013236"/>
    </source>
</evidence>
<organism evidence="13 14">
    <name type="scientific">Stenomitos frigidus ULC18</name>
    <dbReference type="NCBI Taxonomy" id="2107698"/>
    <lineage>
        <taxon>Bacteria</taxon>
        <taxon>Bacillati</taxon>
        <taxon>Cyanobacteriota</taxon>
        <taxon>Cyanophyceae</taxon>
        <taxon>Leptolyngbyales</taxon>
        <taxon>Leptolyngbyaceae</taxon>
        <taxon>Stenomitos</taxon>
    </lineage>
</organism>
<comment type="pathway">
    <text evidence="1 9">Cofactor biosynthesis; NAD(+) biosynthesis; nicotinate D-ribonucleotide from nicotinate: step 1/1.</text>
</comment>
<dbReference type="UniPathway" id="UPA00253">
    <property type="reaction ID" value="UER00457"/>
</dbReference>
<keyword evidence="13" id="KW-0328">Glycosyltransferase</keyword>
<comment type="PTM">
    <text evidence="9">Transiently phosphorylated on a His residue during the reaction cycle. Phosphorylation strongly increases the affinity for substrates and increases the rate of nicotinate D-ribonucleotide production. Dephosphorylation regenerates the low-affinity form of the enzyme, leading to product release.</text>
</comment>
<keyword evidence="4" id="KW-0597">Phosphoprotein</keyword>
<protein>
    <recommendedName>
        <fullName evidence="3 9">Nicotinate phosphoribosyltransferase</fullName>
        <ecNumber evidence="3 9">6.3.4.21</ecNumber>
    </recommendedName>
</protein>
<dbReference type="InterPro" id="IPR041619">
    <property type="entry name" value="NAPRTase_C"/>
</dbReference>
<dbReference type="EMBL" id="PVWK01000040">
    <property type="protein sequence ID" value="PSB31236.1"/>
    <property type="molecule type" value="Genomic_DNA"/>
</dbReference>
<evidence type="ECO:0000259" key="10">
    <source>
        <dbReference type="Pfam" id="PF04095"/>
    </source>
</evidence>
<dbReference type="PIRSF" id="PIRSF000484">
    <property type="entry name" value="NAPRT"/>
    <property type="match status" value="1"/>
</dbReference>
<reference evidence="14" key="1">
    <citation type="submission" date="2018-02" db="EMBL/GenBank/DDBJ databases">
        <authorList>
            <person name="Moore K."/>
            <person name="Momper L."/>
        </authorList>
    </citation>
    <scope>NUCLEOTIDE SEQUENCE [LARGE SCALE GENOMIC DNA]</scope>
    <source>
        <strain evidence="14">ULC18</strain>
    </source>
</reference>
<keyword evidence="7 9" id="KW-0808">Transferase</keyword>
<evidence type="ECO:0000256" key="5">
    <source>
        <dbReference type="ARBA" id="ARBA00022598"/>
    </source>
</evidence>
<comment type="catalytic activity">
    <reaction evidence="8 9">
        <text>5-phospho-alpha-D-ribose 1-diphosphate + nicotinate + ATP + H2O = nicotinate beta-D-ribonucleotide + ADP + phosphate + diphosphate</text>
        <dbReference type="Rhea" id="RHEA:36163"/>
        <dbReference type="ChEBI" id="CHEBI:15377"/>
        <dbReference type="ChEBI" id="CHEBI:30616"/>
        <dbReference type="ChEBI" id="CHEBI:32544"/>
        <dbReference type="ChEBI" id="CHEBI:33019"/>
        <dbReference type="ChEBI" id="CHEBI:43474"/>
        <dbReference type="ChEBI" id="CHEBI:57502"/>
        <dbReference type="ChEBI" id="CHEBI:58017"/>
        <dbReference type="ChEBI" id="CHEBI:456216"/>
        <dbReference type="EC" id="6.3.4.21"/>
    </reaction>
</comment>
<gene>
    <name evidence="13" type="ORF">C7B82_07595</name>
</gene>
<dbReference type="Gene3D" id="3.20.20.70">
    <property type="entry name" value="Aldolase class I"/>
    <property type="match status" value="1"/>
</dbReference>
<dbReference type="NCBIfam" id="NF009131">
    <property type="entry name" value="PRK12484.1"/>
    <property type="match status" value="1"/>
</dbReference>
<accession>A0A2T1EEQ2</accession>
<dbReference type="EC" id="6.3.4.21" evidence="3 9"/>
<name>A0A2T1EEQ2_9CYAN</name>
<evidence type="ECO:0000256" key="8">
    <source>
        <dbReference type="ARBA" id="ARBA00048668"/>
    </source>
</evidence>
<evidence type="ECO:0000313" key="14">
    <source>
        <dbReference type="Proteomes" id="UP000239576"/>
    </source>
</evidence>
<dbReference type="GO" id="GO:0034355">
    <property type="term" value="P:NAD+ biosynthetic process via the salvage pathway"/>
    <property type="evidence" value="ECO:0007669"/>
    <property type="project" value="TreeGrafter"/>
</dbReference>
<evidence type="ECO:0000256" key="6">
    <source>
        <dbReference type="ARBA" id="ARBA00022642"/>
    </source>
</evidence>
<dbReference type="Pfam" id="PF04095">
    <property type="entry name" value="NAPRTase"/>
    <property type="match status" value="1"/>
</dbReference>
<comment type="caution">
    <text evidence="13">The sequence shown here is derived from an EMBL/GenBank/DDBJ whole genome shotgun (WGS) entry which is preliminary data.</text>
</comment>
<dbReference type="NCBIfam" id="NF006696">
    <property type="entry name" value="PRK09243.1-3"/>
    <property type="match status" value="1"/>
</dbReference>
<evidence type="ECO:0000256" key="2">
    <source>
        <dbReference type="ARBA" id="ARBA00010897"/>
    </source>
</evidence>
<evidence type="ECO:0000259" key="11">
    <source>
        <dbReference type="Pfam" id="PF17767"/>
    </source>
</evidence>
<dbReference type="Gene3D" id="3.20.140.10">
    <property type="entry name" value="nicotinate phosphoribosyltransferase"/>
    <property type="match status" value="1"/>
</dbReference>
<proteinExistence type="inferred from homology"/>
<dbReference type="InterPro" id="IPR013785">
    <property type="entry name" value="Aldolase_TIM"/>
</dbReference>
<dbReference type="InterPro" id="IPR041525">
    <property type="entry name" value="N/Namide_PRibTrfase"/>
</dbReference>
<reference evidence="13 14" key="2">
    <citation type="submission" date="2018-03" db="EMBL/GenBank/DDBJ databases">
        <title>The ancient ancestry and fast evolution of plastids.</title>
        <authorList>
            <person name="Moore K.R."/>
            <person name="Magnabosco C."/>
            <person name="Momper L."/>
            <person name="Gold D.A."/>
            <person name="Bosak T."/>
            <person name="Fournier G.P."/>
        </authorList>
    </citation>
    <scope>NUCLEOTIDE SEQUENCE [LARGE SCALE GENOMIC DNA]</scope>
    <source>
        <strain evidence="13 14">ULC18</strain>
    </source>
</reference>
<keyword evidence="6 9" id="KW-0662">Pyridine nucleotide biosynthesis</keyword>
<keyword evidence="14" id="KW-1185">Reference proteome</keyword>
<comment type="function">
    <text evidence="9">Catalyzes the first step in the biosynthesis of NAD from nicotinic acid, the ATP-dependent synthesis of beta-nicotinate D-ribonucleotide from nicotinate and 5-phospho-D-ribose 1-phosphate.</text>
</comment>
<feature type="domain" description="Nicotinate/nicotinamide phosphoribosyltransferase" evidence="10">
    <location>
        <begin position="158"/>
        <end position="273"/>
    </location>
</feature>
<dbReference type="GO" id="GO:0016757">
    <property type="term" value="F:glycosyltransferase activity"/>
    <property type="evidence" value="ECO:0007669"/>
    <property type="project" value="UniProtKB-KW"/>
</dbReference>
<evidence type="ECO:0000313" key="13">
    <source>
        <dbReference type="EMBL" id="PSB31236.1"/>
    </source>
</evidence>
<dbReference type="NCBIfam" id="TIGR01513">
    <property type="entry name" value="NAPRTase_put"/>
    <property type="match status" value="1"/>
</dbReference>
<dbReference type="OrthoDB" id="9770610at2"/>
<evidence type="ECO:0000256" key="4">
    <source>
        <dbReference type="ARBA" id="ARBA00022553"/>
    </source>
</evidence>
<keyword evidence="5 9" id="KW-0436">Ligase</keyword>
<evidence type="ECO:0000256" key="7">
    <source>
        <dbReference type="ARBA" id="ARBA00022679"/>
    </source>
</evidence>
<evidence type="ECO:0000256" key="9">
    <source>
        <dbReference type="RuleBase" id="RU365100"/>
    </source>
</evidence>
<sequence length="473" mass="51471">MYAAQDSSLLTDLYQLTMAACYVGEGLDQRRASFELFTRRLPDNFGYLVAMGLEQALTYLEHFSFDAAQIEALQASGIFTHAPDRFWSLLAEARFEGDVWAVPEGTIVFANEPLLRVEAPLWQAQIVETYLLNTLNYQTLIATRAARLRDVAGAQATLFEFGTRRAFSPQASLWAARAALAAGLDATSNVLAALKLGRKPVGTMAHSLVMALSATEGTEAQAFTAFHRYFPGAPLLIDTYDTIAAAKHLADKLQQHKTELAGVRIDSGDLAVLSQQVRQLLPDVPIFASGDLDEYKITQLKATGACIDGYGLGTQLVTGAPVNGVYKLVEIDGIPVMKEATGKVSYPGRKQIFRCYEEGQVVSDCLGLMAESEQSASSSQRAAVSGQESVERPPDTFTGEQALMQLVMKQGQQLYAPETLETIAQRTAHSVATLPATARQIHDPLSISVEPSTALLNLIAKTQQRRQNSQVMF</sequence>
<dbReference type="SUPFAM" id="SSF54675">
    <property type="entry name" value="Nicotinate/Quinolinate PRTase N-terminal domain-like"/>
    <property type="match status" value="1"/>
</dbReference>
<evidence type="ECO:0000256" key="1">
    <source>
        <dbReference type="ARBA" id="ARBA00004952"/>
    </source>
</evidence>
<dbReference type="InterPro" id="IPR007229">
    <property type="entry name" value="Nic_PRibTrfase-Fam"/>
</dbReference>
<dbReference type="InterPro" id="IPR036068">
    <property type="entry name" value="Nicotinate_pribotase-like_C"/>
</dbReference>
<dbReference type="CDD" id="cd01570">
    <property type="entry name" value="NAPRTase_A"/>
    <property type="match status" value="1"/>
</dbReference>
<dbReference type="GO" id="GO:0005829">
    <property type="term" value="C:cytosol"/>
    <property type="evidence" value="ECO:0007669"/>
    <property type="project" value="TreeGrafter"/>
</dbReference>